<dbReference type="EMBL" id="BAABBA010000027">
    <property type="protein sequence ID" value="GAA3510077.1"/>
    <property type="molecule type" value="Genomic_DNA"/>
</dbReference>
<evidence type="ECO:0000256" key="1">
    <source>
        <dbReference type="SAM" id="MobiDB-lite"/>
    </source>
</evidence>
<dbReference type="Proteomes" id="UP001499841">
    <property type="component" value="Unassembled WGS sequence"/>
</dbReference>
<evidence type="ECO:0000313" key="2">
    <source>
        <dbReference type="EMBL" id="GAA3510077.1"/>
    </source>
</evidence>
<proteinExistence type="predicted"/>
<evidence type="ECO:0000313" key="3">
    <source>
        <dbReference type="Proteomes" id="UP001499841"/>
    </source>
</evidence>
<protein>
    <submittedName>
        <fullName evidence="2">Uncharacterized protein</fullName>
    </submittedName>
</protein>
<reference evidence="3" key="1">
    <citation type="journal article" date="2019" name="Int. J. Syst. Evol. Microbiol.">
        <title>The Global Catalogue of Microorganisms (GCM) 10K type strain sequencing project: providing services to taxonomists for standard genome sequencing and annotation.</title>
        <authorList>
            <consortium name="The Broad Institute Genomics Platform"/>
            <consortium name="The Broad Institute Genome Sequencing Center for Infectious Disease"/>
            <person name="Wu L."/>
            <person name="Ma J."/>
        </authorList>
    </citation>
    <scope>NUCLEOTIDE SEQUENCE [LARGE SCALE GENOMIC DNA]</scope>
    <source>
        <strain evidence="3">JCM 17459</strain>
    </source>
</reference>
<gene>
    <name evidence="2" type="ORF">GCM10022262_37390</name>
</gene>
<organism evidence="2 3">
    <name type="scientific">Georgenia daeguensis</name>
    <dbReference type="NCBI Taxonomy" id="908355"/>
    <lineage>
        <taxon>Bacteria</taxon>
        <taxon>Bacillati</taxon>
        <taxon>Actinomycetota</taxon>
        <taxon>Actinomycetes</taxon>
        <taxon>Micrococcales</taxon>
        <taxon>Bogoriellaceae</taxon>
        <taxon>Georgenia</taxon>
    </lineage>
</organism>
<accession>A0ABP6UK26</accession>
<keyword evidence="3" id="KW-1185">Reference proteome</keyword>
<name>A0ABP6UK26_9MICO</name>
<comment type="caution">
    <text evidence="2">The sequence shown here is derived from an EMBL/GenBank/DDBJ whole genome shotgun (WGS) entry which is preliminary data.</text>
</comment>
<sequence length="69" mass="7147">MRATTAAPGVHPLSSSDFASAPEVPKAAADTSANHSPLARRTALPDLASPARRAVSSPMYTRSLGCRRS</sequence>
<feature type="region of interest" description="Disordered" evidence="1">
    <location>
        <begin position="1"/>
        <end position="69"/>
    </location>
</feature>